<name>W2T2S4_NECAM</name>
<dbReference type="Proteomes" id="UP000053676">
    <property type="component" value="Unassembled WGS sequence"/>
</dbReference>
<reference evidence="3" key="1">
    <citation type="journal article" date="2014" name="Nat. Genet.">
        <title>Genome of the human hookworm Necator americanus.</title>
        <authorList>
            <person name="Tang Y.T."/>
            <person name="Gao X."/>
            <person name="Rosa B.A."/>
            <person name="Abubucker S."/>
            <person name="Hallsworth-Pepin K."/>
            <person name="Martin J."/>
            <person name="Tyagi R."/>
            <person name="Heizer E."/>
            <person name="Zhang X."/>
            <person name="Bhonagiri-Palsikar V."/>
            <person name="Minx P."/>
            <person name="Warren W.C."/>
            <person name="Wang Q."/>
            <person name="Zhan B."/>
            <person name="Hotez P.J."/>
            <person name="Sternberg P.W."/>
            <person name="Dougall A."/>
            <person name="Gaze S.T."/>
            <person name="Mulvenna J."/>
            <person name="Sotillo J."/>
            <person name="Ranganathan S."/>
            <person name="Rabelo E.M."/>
            <person name="Wilson R.K."/>
            <person name="Felgner P.L."/>
            <person name="Bethony J."/>
            <person name="Hawdon J.M."/>
            <person name="Gasser R.B."/>
            <person name="Loukas A."/>
            <person name="Mitreva M."/>
        </authorList>
    </citation>
    <scope>NUCLEOTIDE SEQUENCE [LARGE SCALE GENOMIC DNA]</scope>
</reference>
<gene>
    <name evidence="2" type="ORF">NECAME_11750</name>
</gene>
<keyword evidence="3" id="KW-1185">Reference proteome</keyword>
<keyword evidence="1" id="KW-0472">Membrane</keyword>
<sequence length="234" mass="26484">MGAAAQLRLLLWKNWLQQIRSPWFTLMEFFIPMLLIAISFGLMIGLRGNFERDHRLRNYQEWPVMGSAYDFITPTNSSKLDSAILDPVTLLSNLSVDCPFLNLTAVNDGGVHLDVELIYAPITDKTRKIMELVQKRYSMTIMNPLGLLYGPFASFAQIPIPKYFQSNMTIQGFKTEADMVSYAKESFSNQCGNPLLAGITFGDSIAERLMTDVDLEYTIRLSNTNRRSRTVGCS</sequence>
<evidence type="ECO:0000313" key="2">
    <source>
        <dbReference type="EMBL" id="ETN76295.1"/>
    </source>
</evidence>
<dbReference type="STRING" id="51031.W2T2S4"/>
<accession>W2T2S4</accession>
<dbReference type="KEGG" id="nai:NECAME_11750"/>
<organism evidence="2 3">
    <name type="scientific">Necator americanus</name>
    <name type="common">Human hookworm</name>
    <dbReference type="NCBI Taxonomy" id="51031"/>
    <lineage>
        <taxon>Eukaryota</taxon>
        <taxon>Metazoa</taxon>
        <taxon>Ecdysozoa</taxon>
        <taxon>Nematoda</taxon>
        <taxon>Chromadorea</taxon>
        <taxon>Rhabditida</taxon>
        <taxon>Rhabditina</taxon>
        <taxon>Rhabditomorpha</taxon>
        <taxon>Strongyloidea</taxon>
        <taxon>Ancylostomatidae</taxon>
        <taxon>Bunostominae</taxon>
        <taxon>Necator</taxon>
    </lineage>
</organism>
<proteinExistence type="predicted"/>
<evidence type="ECO:0000313" key="3">
    <source>
        <dbReference type="Proteomes" id="UP000053676"/>
    </source>
</evidence>
<protein>
    <submittedName>
        <fullName evidence="2">Uncharacterized protein</fullName>
    </submittedName>
</protein>
<dbReference type="AlphaFoldDB" id="W2T2S4"/>
<feature type="transmembrane region" description="Helical" evidence="1">
    <location>
        <begin position="23"/>
        <end position="46"/>
    </location>
</feature>
<dbReference type="OrthoDB" id="5858566at2759"/>
<keyword evidence="1" id="KW-1133">Transmembrane helix</keyword>
<keyword evidence="1" id="KW-0812">Transmembrane</keyword>
<dbReference type="EMBL" id="KI660235">
    <property type="protein sequence ID" value="ETN76295.1"/>
    <property type="molecule type" value="Genomic_DNA"/>
</dbReference>
<evidence type="ECO:0000256" key="1">
    <source>
        <dbReference type="SAM" id="Phobius"/>
    </source>
</evidence>